<name>A0ACC2BUU7_DIPCM</name>
<evidence type="ECO:0000313" key="2">
    <source>
        <dbReference type="Proteomes" id="UP001162992"/>
    </source>
</evidence>
<protein>
    <submittedName>
        <fullName evidence="1">Uncharacterized protein</fullName>
    </submittedName>
</protein>
<evidence type="ECO:0000313" key="1">
    <source>
        <dbReference type="EMBL" id="KAJ7533563.1"/>
    </source>
</evidence>
<dbReference type="EMBL" id="CM055104">
    <property type="protein sequence ID" value="KAJ7533563.1"/>
    <property type="molecule type" value="Genomic_DNA"/>
</dbReference>
<organism evidence="1 2">
    <name type="scientific">Diphasiastrum complanatum</name>
    <name type="common">Issler's clubmoss</name>
    <name type="synonym">Lycopodium complanatum</name>
    <dbReference type="NCBI Taxonomy" id="34168"/>
    <lineage>
        <taxon>Eukaryota</taxon>
        <taxon>Viridiplantae</taxon>
        <taxon>Streptophyta</taxon>
        <taxon>Embryophyta</taxon>
        <taxon>Tracheophyta</taxon>
        <taxon>Lycopodiopsida</taxon>
        <taxon>Lycopodiales</taxon>
        <taxon>Lycopodiaceae</taxon>
        <taxon>Lycopodioideae</taxon>
        <taxon>Diphasiastrum</taxon>
    </lineage>
</organism>
<gene>
    <name evidence="1" type="ORF">O6H91_13G054800</name>
</gene>
<dbReference type="Proteomes" id="UP001162992">
    <property type="component" value="Chromosome 13"/>
</dbReference>
<accession>A0ACC2BUU7</accession>
<keyword evidence="2" id="KW-1185">Reference proteome</keyword>
<reference evidence="2" key="1">
    <citation type="journal article" date="2024" name="Proc. Natl. Acad. Sci. U.S.A.">
        <title>Extraordinary preservation of gene collinearity over three hundred million years revealed in homosporous lycophytes.</title>
        <authorList>
            <person name="Li C."/>
            <person name="Wickell D."/>
            <person name="Kuo L.Y."/>
            <person name="Chen X."/>
            <person name="Nie B."/>
            <person name="Liao X."/>
            <person name="Peng D."/>
            <person name="Ji J."/>
            <person name="Jenkins J."/>
            <person name="Williams M."/>
            <person name="Shu S."/>
            <person name="Plott C."/>
            <person name="Barry K."/>
            <person name="Rajasekar S."/>
            <person name="Grimwood J."/>
            <person name="Han X."/>
            <person name="Sun S."/>
            <person name="Hou Z."/>
            <person name="He W."/>
            <person name="Dai G."/>
            <person name="Sun C."/>
            <person name="Schmutz J."/>
            <person name="Leebens-Mack J.H."/>
            <person name="Li F.W."/>
            <person name="Wang L."/>
        </authorList>
    </citation>
    <scope>NUCLEOTIDE SEQUENCE [LARGE SCALE GENOMIC DNA]</scope>
    <source>
        <strain evidence="2">cv. PW_Plant_1</strain>
    </source>
</reference>
<comment type="caution">
    <text evidence="1">The sequence shown here is derived from an EMBL/GenBank/DDBJ whole genome shotgun (WGS) entry which is preliminary data.</text>
</comment>
<sequence>MAGKEEKETIVMEGCALLLLGVFTILLSLNNNTAVVEAAPLRARVTSLPGFFGKFASVHYAGYVTIDKEHGRSLYYYFVTSENNPVSDPLVLWFNGGPACSSFYGFVFEHGPFNFIPGNGSKAMPTLVENPYTWAKAANMLYVDSPAGVGFSYSNNTNDYHTGDSKTASDAHVFLLKSKAYEDWRTWRRATFRRNFGLDHWNSLPRWIARVQWFEDYSEFLSNPLYISGESYAGVYVPTLAHDVVNGIEFGIKPILNFKGYAIGNGATDIEFDGNAIVPFAYGMGLIPIDVYQDTEHACKGNYWNATTSDCQSKLDIIYQDLQGLNIYNILEPCYYEPSTMEGEGSDKIQSKNFPKLGINDHSLPIGKAMVGHPWPLRSITKDGLIQNWYKLSDLQIITCLDTHVADVWLNNASVRQALHALPEKLIGRWLVCSDRISYNFDAGSMIPIHRSLTSKGYRAIIYSGDHDMVIPFTGSEAWTRSLGYKVIEKWHPWFVGDQVAGYTTSYKNNFTFTTIKGSGHSVPEDKPQEALALFQRWLANTPL</sequence>
<proteinExistence type="predicted"/>